<feature type="chain" id="PRO_5005803111" evidence="2">
    <location>
        <begin position="29"/>
        <end position="115"/>
    </location>
</feature>
<protein>
    <submittedName>
        <fullName evidence="3">Putative secreted protein</fullName>
    </submittedName>
</protein>
<gene>
    <name evidence="3" type="ORF">CDES_01470</name>
</gene>
<keyword evidence="4" id="KW-1185">Reference proteome</keyword>
<sequence length="115" mass="12268">MNSLPRYAPLISILALLVLVTIGGSALANNNSAPQVENQPATMSLDPTTPPASDQSASPTTATQESALPAPEPAPTQVPARQAPQPQPQAPPVPLNYQYYDDDWDDDSEDDWDDD</sequence>
<dbReference type="RefSeq" id="WP_053543947.1">
    <property type="nucleotide sequence ID" value="NZ_CP009220.1"/>
</dbReference>
<keyword evidence="2" id="KW-0732">Signal</keyword>
<dbReference type="EMBL" id="CP009220">
    <property type="protein sequence ID" value="ALC04768.1"/>
    <property type="molecule type" value="Genomic_DNA"/>
</dbReference>
<evidence type="ECO:0000256" key="1">
    <source>
        <dbReference type="SAM" id="MobiDB-lite"/>
    </source>
</evidence>
<evidence type="ECO:0000256" key="2">
    <source>
        <dbReference type="SAM" id="SignalP"/>
    </source>
</evidence>
<proteinExistence type="predicted"/>
<evidence type="ECO:0000313" key="3">
    <source>
        <dbReference type="EMBL" id="ALC04768.1"/>
    </source>
</evidence>
<name>A0A0M5IFP4_9CORY</name>
<dbReference type="STRING" id="931089.CDES_01470"/>
<feature type="compositionally biased region" description="Polar residues" evidence="1">
    <location>
        <begin position="28"/>
        <end position="66"/>
    </location>
</feature>
<feature type="compositionally biased region" description="Pro residues" evidence="1">
    <location>
        <begin position="85"/>
        <end position="94"/>
    </location>
</feature>
<dbReference type="Proteomes" id="UP000068067">
    <property type="component" value="Chromosome"/>
</dbReference>
<evidence type="ECO:0000313" key="4">
    <source>
        <dbReference type="Proteomes" id="UP000068067"/>
    </source>
</evidence>
<accession>A0A0M5IFP4</accession>
<reference evidence="3 4" key="1">
    <citation type="submission" date="2014-08" db="EMBL/GenBank/DDBJ databases">
        <title>Complete genome sequence of Corynebacterium deserti GIMN1.010 (=DSM 45689), isolated from desert sand in western China.</title>
        <authorList>
            <person name="Ruckert C."/>
            <person name="Albersmeier A."/>
            <person name="Kalinowski J."/>
        </authorList>
    </citation>
    <scope>NUCLEOTIDE SEQUENCE [LARGE SCALE GENOMIC DNA]</scope>
    <source>
        <strain evidence="3 4">GIMN1.010</strain>
    </source>
</reference>
<feature type="signal peptide" evidence="2">
    <location>
        <begin position="1"/>
        <end position="28"/>
    </location>
</feature>
<feature type="compositionally biased region" description="Acidic residues" evidence="1">
    <location>
        <begin position="100"/>
        <end position="115"/>
    </location>
</feature>
<feature type="region of interest" description="Disordered" evidence="1">
    <location>
        <begin position="28"/>
        <end position="115"/>
    </location>
</feature>
<organism evidence="3 4">
    <name type="scientific">Corynebacterium deserti GIMN1.010</name>
    <dbReference type="NCBI Taxonomy" id="931089"/>
    <lineage>
        <taxon>Bacteria</taxon>
        <taxon>Bacillati</taxon>
        <taxon>Actinomycetota</taxon>
        <taxon>Actinomycetes</taxon>
        <taxon>Mycobacteriales</taxon>
        <taxon>Corynebacteriaceae</taxon>
        <taxon>Corynebacterium</taxon>
    </lineage>
</organism>
<dbReference type="KEGG" id="cdx:CDES_01470"/>
<dbReference type="AlphaFoldDB" id="A0A0M5IFP4"/>
<dbReference type="PATRIC" id="fig|931089.4.peg.297"/>